<proteinExistence type="predicted"/>
<dbReference type="Pfam" id="PF13860">
    <property type="entry name" value="FlgD_ig"/>
    <property type="match status" value="1"/>
</dbReference>
<gene>
    <name evidence="2" type="ORF">E6K78_03845</name>
</gene>
<reference evidence="2 3" key="1">
    <citation type="journal article" date="2019" name="Nat. Microbiol.">
        <title>Mediterranean grassland soil C-N compound turnover is dependent on rainfall and depth, and is mediated by genomically divergent microorganisms.</title>
        <authorList>
            <person name="Diamond S."/>
            <person name="Andeer P.F."/>
            <person name="Li Z."/>
            <person name="Crits-Christoph A."/>
            <person name="Burstein D."/>
            <person name="Anantharaman K."/>
            <person name="Lane K.R."/>
            <person name="Thomas B.C."/>
            <person name="Pan C."/>
            <person name="Northen T.R."/>
            <person name="Banfield J.F."/>
        </authorList>
    </citation>
    <scope>NUCLEOTIDE SEQUENCE [LARGE SCALE GENOMIC DNA]</scope>
    <source>
        <strain evidence="2">WS_8</strain>
    </source>
</reference>
<dbReference type="InterPro" id="IPR025965">
    <property type="entry name" value="FlgD/Vpr_Ig-like"/>
</dbReference>
<sequence length="605" mass="64349">CFLSDKWTGNGETQLTENYVRCAVATSSGFQGDGGYPPSHIISSVGPTYTGNGGLPASEFAASGPASATVRAYPAGQLGETFEYTQILPDGLFTPGTHIEYFFRKSNLSTPTVFDMGPDTNFVFPQPSEGSFDYHRWQEFSVLPDRWKDSQFGAGGQGPASMLVVDLGDRRGDEPVWVSMADSIGLTAAARRGAHNGWSAAYNVTVEGNVGTNNAVCVRPHGGSPGTLWDFFQTKAGESNVPSGHLGSRYANEQNPGVEAGKFSRLGPTQAMLLDIYKAMVWLNADLAETSVGPFIDGTDDDVFLLHSFTTVASPDLDNRPRDLMMYGSDLRGGAAGTSTDLVNFMNNDMLAGLAFDDYRQSGGVTTDVSRLNTTPFNVVGTTPMPSSEVSPAFGGTGPTYGVFNPCFIKLDVLTTAAPGQIAARYENIGASTAAIAAVYANEDGARDARTYIGGWSIGLLGLYGSGLDGPVGNRRYMAGLMTNIFANCNCKPAGAPVGIGDDPGAHGSAFVNFLNLRSDNPMRSGEARIAFGLAKTEKVEIKVYDVSGRLVRTLANRIFPGGVEHVVIWNGTNDDGNKVARGVYFYQLRSPSFVSQKKLAVLKN</sequence>
<organism evidence="2 3">
    <name type="scientific">Eiseniibacteriota bacterium</name>
    <dbReference type="NCBI Taxonomy" id="2212470"/>
    <lineage>
        <taxon>Bacteria</taxon>
        <taxon>Candidatus Eiseniibacteriota</taxon>
    </lineage>
</organism>
<accession>A0A538TVI7</accession>
<feature type="non-terminal residue" evidence="2">
    <location>
        <position position="1"/>
    </location>
</feature>
<feature type="domain" description="FlgD/Vpr Ig-like" evidence="1">
    <location>
        <begin position="526"/>
        <end position="587"/>
    </location>
</feature>
<dbReference type="AlphaFoldDB" id="A0A538TVI7"/>
<evidence type="ECO:0000259" key="1">
    <source>
        <dbReference type="Pfam" id="PF13860"/>
    </source>
</evidence>
<name>A0A538TVI7_UNCEI</name>
<dbReference type="Gene3D" id="2.60.40.4070">
    <property type="match status" value="1"/>
</dbReference>
<dbReference type="EMBL" id="VBOY01000033">
    <property type="protein sequence ID" value="TMQ67636.1"/>
    <property type="molecule type" value="Genomic_DNA"/>
</dbReference>
<protein>
    <recommendedName>
        <fullName evidence="1">FlgD/Vpr Ig-like domain-containing protein</fullName>
    </recommendedName>
</protein>
<comment type="caution">
    <text evidence="2">The sequence shown here is derived from an EMBL/GenBank/DDBJ whole genome shotgun (WGS) entry which is preliminary data.</text>
</comment>
<evidence type="ECO:0000313" key="3">
    <source>
        <dbReference type="Proteomes" id="UP000316609"/>
    </source>
</evidence>
<dbReference type="Proteomes" id="UP000316609">
    <property type="component" value="Unassembled WGS sequence"/>
</dbReference>
<evidence type="ECO:0000313" key="2">
    <source>
        <dbReference type="EMBL" id="TMQ67636.1"/>
    </source>
</evidence>